<gene>
    <name evidence="2" type="ORF">LCGC14_2052460</name>
</gene>
<evidence type="ECO:0000313" key="2">
    <source>
        <dbReference type="EMBL" id="KKL75680.1"/>
    </source>
</evidence>
<feature type="region of interest" description="Disordered" evidence="1">
    <location>
        <begin position="54"/>
        <end position="103"/>
    </location>
</feature>
<dbReference type="AlphaFoldDB" id="A0A0F9H216"/>
<organism evidence="2">
    <name type="scientific">marine sediment metagenome</name>
    <dbReference type="NCBI Taxonomy" id="412755"/>
    <lineage>
        <taxon>unclassified sequences</taxon>
        <taxon>metagenomes</taxon>
        <taxon>ecological metagenomes</taxon>
    </lineage>
</organism>
<dbReference type="EMBL" id="LAZR01024280">
    <property type="protein sequence ID" value="KKL75680.1"/>
    <property type="molecule type" value="Genomic_DNA"/>
</dbReference>
<reference evidence="2" key="1">
    <citation type="journal article" date="2015" name="Nature">
        <title>Complex archaea that bridge the gap between prokaryotes and eukaryotes.</title>
        <authorList>
            <person name="Spang A."/>
            <person name="Saw J.H."/>
            <person name="Jorgensen S.L."/>
            <person name="Zaremba-Niedzwiedzka K."/>
            <person name="Martijn J."/>
            <person name="Lind A.E."/>
            <person name="van Eijk R."/>
            <person name="Schleper C."/>
            <person name="Guy L."/>
            <person name="Ettema T.J."/>
        </authorList>
    </citation>
    <scope>NUCLEOTIDE SEQUENCE</scope>
</reference>
<sequence>MASKTAVKERGPEVEAPAQTDECRHHWIIERPQGALSGGRCKICGEEREFRNSANDYIWDDDSSSSGSRYGGMVRAQPSPKVATEDDDGMAASGSRSGEAVLV</sequence>
<proteinExistence type="predicted"/>
<evidence type="ECO:0000256" key="1">
    <source>
        <dbReference type="SAM" id="MobiDB-lite"/>
    </source>
</evidence>
<accession>A0A0F9H216</accession>
<name>A0A0F9H216_9ZZZZ</name>
<protein>
    <submittedName>
        <fullName evidence="2">Uncharacterized protein</fullName>
    </submittedName>
</protein>
<comment type="caution">
    <text evidence="2">The sequence shown here is derived from an EMBL/GenBank/DDBJ whole genome shotgun (WGS) entry which is preliminary data.</text>
</comment>